<comment type="caution">
    <text evidence="4">The sequence shown here is derived from an EMBL/GenBank/DDBJ whole genome shotgun (WGS) entry which is preliminary data.</text>
</comment>
<protein>
    <submittedName>
        <fullName evidence="4">TetR family transcriptional regulator</fullName>
    </submittedName>
</protein>
<dbReference type="RefSeq" id="WP_058594309.1">
    <property type="nucleotide sequence ID" value="NZ_LDRK01000065.1"/>
</dbReference>
<evidence type="ECO:0000256" key="1">
    <source>
        <dbReference type="ARBA" id="ARBA00023125"/>
    </source>
</evidence>
<dbReference type="InterPro" id="IPR001647">
    <property type="entry name" value="HTH_TetR"/>
</dbReference>
<name>A0A147ELE6_9MICO</name>
<keyword evidence="5" id="KW-1185">Reference proteome</keyword>
<dbReference type="GO" id="GO:0003677">
    <property type="term" value="F:DNA binding"/>
    <property type="evidence" value="ECO:0007669"/>
    <property type="project" value="UniProtKB-UniRule"/>
</dbReference>
<evidence type="ECO:0000313" key="4">
    <source>
        <dbReference type="EMBL" id="KTR85293.1"/>
    </source>
</evidence>
<gene>
    <name evidence="4" type="ORF">NS354_09735</name>
</gene>
<feature type="domain" description="HTH tetR-type" evidence="3">
    <location>
        <begin position="8"/>
        <end position="68"/>
    </location>
</feature>
<evidence type="ECO:0000313" key="5">
    <source>
        <dbReference type="Proteomes" id="UP000070810"/>
    </source>
</evidence>
<dbReference type="Proteomes" id="UP000070810">
    <property type="component" value="Unassembled WGS sequence"/>
</dbReference>
<dbReference type="InterPro" id="IPR009057">
    <property type="entry name" value="Homeodomain-like_sf"/>
</dbReference>
<proteinExistence type="predicted"/>
<dbReference type="InterPro" id="IPR036271">
    <property type="entry name" value="Tet_transcr_reg_TetR-rel_C_sf"/>
</dbReference>
<dbReference type="AlphaFoldDB" id="A0A147ELE6"/>
<evidence type="ECO:0000256" key="2">
    <source>
        <dbReference type="PROSITE-ProRule" id="PRU00335"/>
    </source>
</evidence>
<dbReference type="OrthoDB" id="3288227at2"/>
<accession>A0A147ELE6</accession>
<dbReference type="Gene3D" id="1.10.357.10">
    <property type="entry name" value="Tetracycline Repressor, domain 2"/>
    <property type="match status" value="1"/>
</dbReference>
<evidence type="ECO:0000259" key="3">
    <source>
        <dbReference type="PROSITE" id="PS50977"/>
    </source>
</evidence>
<dbReference type="PROSITE" id="PS50977">
    <property type="entry name" value="HTH_TETR_2"/>
    <property type="match status" value="1"/>
</dbReference>
<dbReference type="EMBL" id="LDRK01000065">
    <property type="protein sequence ID" value="KTR85293.1"/>
    <property type="molecule type" value="Genomic_DNA"/>
</dbReference>
<organism evidence="4 5">
    <name type="scientific">Leucobacter chromiiresistens</name>
    <dbReference type="NCBI Taxonomy" id="1079994"/>
    <lineage>
        <taxon>Bacteria</taxon>
        <taxon>Bacillati</taxon>
        <taxon>Actinomycetota</taxon>
        <taxon>Actinomycetes</taxon>
        <taxon>Micrococcales</taxon>
        <taxon>Microbacteriaceae</taxon>
        <taxon>Leucobacter</taxon>
    </lineage>
</organism>
<reference evidence="4 5" key="1">
    <citation type="journal article" date="2016" name="Front. Microbiol.">
        <title>Genomic Resource of Rice Seed Associated Bacteria.</title>
        <authorList>
            <person name="Midha S."/>
            <person name="Bansal K."/>
            <person name="Sharma S."/>
            <person name="Kumar N."/>
            <person name="Patil P.P."/>
            <person name="Chaudhry V."/>
            <person name="Patil P.B."/>
        </authorList>
    </citation>
    <scope>NUCLEOTIDE SEQUENCE [LARGE SCALE GENOMIC DNA]</scope>
    <source>
        <strain evidence="4 5">NS354</strain>
    </source>
</reference>
<keyword evidence="1 2" id="KW-0238">DNA-binding</keyword>
<dbReference type="PATRIC" id="fig|1079994.3.peg.2209"/>
<dbReference type="SUPFAM" id="SSF46689">
    <property type="entry name" value="Homeodomain-like"/>
    <property type="match status" value="1"/>
</dbReference>
<dbReference type="SUPFAM" id="SSF48498">
    <property type="entry name" value="Tetracyclin repressor-like, C-terminal domain"/>
    <property type="match status" value="1"/>
</dbReference>
<sequence length="204" mass="21810">MARPRNQEARKRELIAVTSRLLVERGQGGARLVDIAEAASLTPAAVSYYYPDLADLYADTYETAIAEYSTRRRRHVADIASPVERLTECIALGVPHAGTSSHAATVLLMELSALAIRQERIVASGAEFEAEQLDLFSEILESGARSGAMHLQYDVLETARAILAVEDGIAIPVVAGRLPAEDALRVSLSVASSLTGANLLAGRP</sequence>
<feature type="DNA-binding region" description="H-T-H motif" evidence="2">
    <location>
        <begin position="31"/>
        <end position="50"/>
    </location>
</feature>